<evidence type="ECO:0000256" key="1">
    <source>
        <dbReference type="SAM" id="SignalP"/>
    </source>
</evidence>
<evidence type="ECO:0008006" key="4">
    <source>
        <dbReference type="Google" id="ProtNLM"/>
    </source>
</evidence>
<dbReference type="Proteomes" id="UP000199137">
    <property type="component" value="Unassembled WGS sequence"/>
</dbReference>
<dbReference type="Gene3D" id="2.130.10.10">
    <property type="entry name" value="YVTN repeat-like/Quinoprotein amine dehydrogenase"/>
    <property type="match status" value="1"/>
</dbReference>
<reference evidence="2 3" key="1">
    <citation type="submission" date="2016-10" db="EMBL/GenBank/DDBJ databases">
        <authorList>
            <person name="de Groot N.N."/>
        </authorList>
    </citation>
    <scope>NUCLEOTIDE SEQUENCE [LARGE SCALE GENOMIC DNA]</scope>
    <source>
        <strain evidence="2 3">DSM 44637</strain>
    </source>
</reference>
<feature type="signal peptide" evidence="1">
    <location>
        <begin position="1"/>
        <end position="20"/>
    </location>
</feature>
<name>A0A1I5ZQP4_9PSEU</name>
<gene>
    <name evidence="2" type="ORF">SAMN05421854_11614</name>
</gene>
<evidence type="ECO:0000313" key="3">
    <source>
        <dbReference type="Proteomes" id="UP000199137"/>
    </source>
</evidence>
<keyword evidence="1" id="KW-0732">Signal</keyword>
<evidence type="ECO:0000313" key="2">
    <source>
        <dbReference type="EMBL" id="SFQ58673.1"/>
    </source>
</evidence>
<proteinExistence type="predicted"/>
<dbReference type="STRING" id="112413.SAMN05421854_11614"/>
<dbReference type="RefSeq" id="WP_093576465.1">
    <property type="nucleotide sequence ID" value="NZ_FOWC01000016.1"/>
</dbReference>
<organism evidence="2 3">
    <name type="scientific">Amycolatopsis rubida</name>
    <dbReference type="NCBI Taxonomy" id="112413"/>
    <lineage>
        <taxon>Bacteria</taxon>
        <taxon>Bacillati</taxon>
        <taxon>Actinomycetota</taxon>
        <taxon>Actinomycetes</taxon>
        <taxon>Pseudonocardiales</taxon>
        <taxon>Pseudonocardiaceae</taxon>
        <taxon>Amycolatopsis</taxon>
    </lineage>
</organism>
<dbReference type="PROSITE" id="PS51257">
    <property type="entry name" value="PROKAR_LIPOPROTEIN"/>
    <property type="match status" value="1"/>
</dbReference>
<dbReference type="SUPFAM" id="SSF51004">
    <property type="entry name" value="C-terminal (heme d1) domain of cytochrome cd1-nitrite reductase"/>
    <property type="match status" value="1"/>
</dbReference>
<sequence>MTTSSVRRAAGVLATVAVLAACGHDPAEQPAAPPHGYVEGAEETAEAQSRLVVADASTGAAHVLDLITEQVTPVGTVEGVHAITGDGRFGYLTGRADGVRVIDSGAWMVDHGDHVHYYRAAVRETGTAPGQRLLAAHSDPAVSALSFPDGTTKLLDRAKLDRGSIAELGTIARSPHAGAAVPYRERVLASVADGVRVHDRQGKPVAKIAQPCPELSGAAVTRRGVVFGCADGALLVTEKDGTFAGEKIRYPRPVRKEERATKFAHRPGSTTLAAAAGADAVWSLDVRARTWSRVETGPVAALNAVGEDAPLLVLTRDGVLRAFDPATGAQQAQVPLLPAVNGPVAPAIQVDATRAYVNNPASGEIYEIDYNDHLRRARTLTVPGKASYVVETGR</sequence>
<feature type="chain" id="PRO_5011676722" description="ABC transporter" evidence="1">
    <location>
        <begin position="21"/>
        <end position="394"/>
    </location>
</feature>
<dbReference type="OrthoDB" id="60524at2"/>
<dbReference type="AlphaFoldDB" id="A0A1I5ZQP4"/>
<accession>A0A1I5ZQP4</accession>
<protein>
    <recommendedName>
        <fullName evidence="4">ABC transporter</fullName>
    </recommendedName>
</protein>
<dbReference type="EMBL" id="FOWC01000016">
    <property type="protein sequence ID" value="SFQ58673.1"/>
    <property type="molecule type" value="Genomic_DNA"/>
</dbReference>
<dbReference type="InterPro" id="IPR011048">
    <property type="entry name" value="Haem_d1_sf"/>
</dbReference>
<dbReference type="InterPro" id="IPR015943">
    <property type="entry name" value="WD40/YVTN_repeat-like_dom_sf"/>
</dbReference>